<dbReference type="KEGG" id="dalk:DSCA_44600"/>
<reference evidence="1 2" key="1">
    <citation type="submission" date="2019-11" db="EMBL/GenBank/DDBJ databases">
        <title>Comparative genomics of hydrocarbon-degrading Desulfosarcina strains.</title>
        <authorList>
            <person name="Watanabe M."/>
            <person name="Kojima H."/>
            <person name="Fukui M."/>
        </authorList>
    </citation>
    <scope>NUCLEOTIDE SEQUENCE [LARGE SCALE GENOMIC DNA]</scope>
    <source>
        <strain evidence="1 2">PL12</strain>
    </source>
</reference>
<dbReference type="Proteomes" id="UP000427906">
    <property type="component" value="Chromosome"/>
</dbReference>
<gene>
    <name evidence="1" type="ORF">DSCA_44600</name>
</gene>
<dbReference type="RefSeq" id="WP_155318472.1">
    <property type="nucleotide sequence ID" value="NZ_AP021874.1"/>
</dbReference>
<evidence type="ECO:0000313" key="1">
    <source>
        <dbReference type="EMBL" id="BBO70530.1"/>
    </source>
</evidence>
<name>A0A5K7YQ89_9BACT</name>
<evidence type="ECO:0000313" key="2">
    <source>
        <dbReference type="Proteomes" id="UP000427906"/>
    </source>
</evidence>
<keyword evidence="2" id="KW-1185">Reference proteome</keyword>
<proteinExistence type="predicted"/>
<accession>A0A5K7YQ89</accession>
<dbReference type="OrthoDB" id="9771212at2"/>
<dbReference type="AlphaFoldDB" id="A0A5K7YQ89"/>
<sequence>MKHEPKQILSVSRRTDIPAFYMPWFMDRVSRGVVEVVNPFNRKVRQVAVTPKRIHTMVFWSKNFGPFLENGYGERLQAMGYHLFFNFTVNSRSPDLEPEVPALDGRLDQLRQLCRRFGAASVQWRFDPICHFTRQGGSIETNLDDFETIAASAGKCGIGTCTTSFMDHYRKIERRVRDRLTFVEPSPAERVRILENMEQTLRPLGIQLTLCCEKDTLEQLPQKSAVSAGACISGRRIMAVHGGRVSLRQDSGQRKSAGCGCTVSVDVGSYSLHPCRHNCLFCYANPACDGRRVE</sequence>
<dbReference type="InterPro" id="IPR014998">
    <property type="entry name" value="DUF1848"/>
</dbReference>
<organism evidence="1 2">
    <name type="scientific">Desulfosarcina alkanivorans</name>
    <dbReference type="NCBI Taxonomy" id="571177"/>
    <lineage>
        <taxon>Bacteria</taxon>
        <taxon>Pseudomonadati</taxon>
        <taxon>Thermodesulfobacteriota</taxon>
        <taxon>Desulfobacteria</taxon>
        <taxon>Desulfobacterales</taxon>
        <taxon>Desulfosarcinaceae</taxon>
        <taxon>Desulfosarcina</taxon>
    </lineage>
</organism>
<dbReference type="Pfam" id="PF08902">
    <property type="entry name" value="DUF1848"/>
    <property type="match status" value="1"/>
</dbReference>
<evidence type="ECO:0008006" key="3">
    <source>
        <dbReference type="Google" id="ProtNLM"/>
    </source>
</evidence>
<dbReference type="EMBL" id="AP021874">
    <property type="protein sequence ID" value="BBO70530.1"/>
    <property type="molecule type" value="Genomic_DNA"/>
</dbReference>
<protein>
    <recommendedName>
        <fullName evidence="3">DNA photolyase</fullName>
    </recommendedName>
</protein>